<accession>A0A9P4UXZ7</accession>
<dbReference type="Proteomes" id="UP000799444">
    <property type="component" value="Unassembled WGS sequence"/>
</dbReference>
<gene>
    <name evidence="1" type="ORF">EJ04DRAFT_29673</name>
</gene>
<sequence length="165" mass="18922">MPSHRSSVEGRVYRFRSETECEELRLTLSNEITKVIRQHMVLALGRVPERPGYVEVMTVTTKDQSGQNLPISPTPKRHYPLQLRFINPLPENVFGGTLMRFTTLPKLSYLRVDKSYEVPLSALEDVIDGYGNQPMLRLKGHGGIRHLLQHLRATKHRQLGNRVLV</sequence>
<reference evidence="1" key="1">
    <citation type="journal article" date="2020" name="Stud. Mycol.">
        <title>101 Dothideomycetes genomes: a test case for predicting lifestyles and emergence of pathogens.</title>
        <authorList>
            <person name="Haridas S."/>
            <person name="Albert R."/>
            <person name="Binder M."/>
            <person name="Bloem J."/>
            <person name="Labutti K."/>
            <person name="Salamov A."/>
            <person name="Andreopoulos B."/>
            <person name="Baker S."/>
            <person name="Barry K."/>
            <person name="Bills G."/>
            <person name="Bluhm B."/>
            <person name="Cannon C."/>
            <person name="Castanera R."/>
            <person name="Culley D."/>
            <person name="Daum C."/>
            <person name="Ezra D."/>
            <person name="Gonzalez J."/>
            <person name="Henrissat B."/>
            <person name="Kuo A."/>
            <person name="Liang C."/>
            <person name="Lipzen A."/>
            <person name="Lutzoni F."/>
            <person name="Magnuson J."/>
            <person name="Mondo S."/>
            <person name="Nolan M."/>
            <person name="Ohm R."/>
            <person name="Pangilinan J."/>
            <person name="Park H.-J."/>
            <person name="Ramirez L."/>
            <person name="Alfaro M."/>
            <person name="Sun H."/>
            <person name="Tritt A."/>
            <person name="Yoshinaga Y."/>
            <person name="Zwiers L.-H."/>
            <person name="Turgeon B."/>
            <person name="Goodwin S."/>
            <person name="Spatafora J."/>
            <person name="Crous P."/>
            <person name="Grigoriev I."/>
        </authorList>
    </citation>
    <scope>NUCLEOTIDE SEQUENCE</scope>
    <source>
        <strain evidence="1">CBS 125425</strain>
    </source>
</reference>
<proteinExistence type="predicted"/>
<evidence type="ECO:0000313" key="2">
    <source>
        <dbReference type="Proteomes" id="UP000799444"/>
    </source>
</evidence>
<name>A0A9P4UXZ7_9PLEO</name>
<evidence type="ECO:0000313" key="1">
    <source>
        <dbReference type="EMBL" id="KAF2730859.1"/>
    </source>
</evidence>
<protein>
    <submittedName>
        <fullName evidence="1">Uncharacterized protein</fullName>
    </submittedName>
</protein>
<organism evidence="1 2">
    <name type="scientific">Polyplosphaeria fusca</name>
    <dbReference type="NCBI Taxonomy" id="682080"/>
    <lineage>
        <taxon>Eukaryota</taxon>
        <taxon>Fungi</taxon>
        <taxon>Dikarya</taxon>
        <taxon>Ascomycota</taxon>
        <taxon>Pezizomycotina</taxon>
        <taxon>Dothideomycetes</taxon>
        <taxon>Pleosporomycetidae</taxon>
        <taxon>Pleosporales</taxon>
        <taxon>Tetraplosphaeriaceae</taxon>
        <taxon>Polyplosphaeria</taxon>
    </lineage>
</organism>
<comment type="caution">
    <text evidence="1">The sequence shown here is derived from an EMBL/GenBank/DDBJ whole genome shotgun (WGS) entry which is preliminary data.</text>
</comment>
<keyword evidence="2" id="KW-1185">Reference proteome</keyword>
<dbReference type="OrthoDB" id="3791338at2759"/>
<dbReference type="EMBL" id="ML996208">
    <property type="protein sequence ID" value="KAF2730859.1"/>
    <property type="molecule type" value="Genomic_DNA"/>
</dbReference>
<dbReference type="AlphaFoldDB" id="A0A9P4UXZ7"/>